<evidence type="ECO:0000259" key="6">
    <source>
        <dbReference type="Pfam" id="PF00557"/>
    </source>
</evidence>
<keyword evidence="3" id="KW-0378">Hydrolase</keyword>
<sequence>MDLQKMQGSTFVHLGPDVRVIDRKMMAHHMRQISKETVVQIDPTTTPLALVHLMEDAGIQIYESQDPCVPLKAIKNEIEIQGMRRCHIRDGAALTRFLAWLDRSFGTEEITEISASNKLEEFRKEGLFFMGLSFDTISAMGPHGAIVHYRATPESDSPLSQGIYLLDSGAQYLDGTTDVTRTIALGTPTQEQKENFTRVLKGHIALASAKFPEGTTGAQLDVLARLALWKEGLDYDHGTGHGVGSYLNVHEGPQSISKASRDVPLQPGMILSNEPGYYKTNAYGIRIESLVVVKSEPTLSEQKPFYGFETITCAPIDRNLIISEMLTASEKDWLNSYHTWVYETLLEFMDASESAWLKSVTEAL</sequence>
<evidence type="ECO:0000313" key="9">
    <source>
        <dbReference type="Proteomes" id="UP001330434"/>
    </source>
</evidence>
<feature type="domain" description="Peptidase M24 C-terminal" evidence="7">
    <location>
        <begin position="304"/>
        <end position="363"/>
    </location>
</feature>
<comment type="similarity">
    <text evidence="5">Belongs to the peptidase M24B family.</text>
</comment>
<gene>
    <name evidence="8" type="ORF">Bealeia1_01873</name>
</gene>
<evidence type="ECO:0000256" key="3">
    <source>
        <dbReference type="ARBA" id="ARBA00022801"/>
    </source>
</evidence>
<dbReference type="PROSITE" id="PS00491">
    <property type="entry name" value="PROLINE_PEPTIDASE"/>
    <property type="match status" value="1"/>
</dbReference>
<evidence type="ECO:0000256" key="5">
    <source>
        <dbReference type="RuleBase" id="RU000590"/>
    </source>
</evidence>
<dbReference type="InterPro" id="IPR001131">
    <property type="entry name" value="Peptidase_M24B_aminopep-P_CS"/>
</dbReference>
<evidence type="ECO:0000259" key="7">
    <source>
        <dbReference type="Pfam" id="PF16188"/>
    </source>
</evidence>
<reference evidence="8 9" key="1">
    <citation type="journal article" date="2024" name="Environ. Microbiol.">
        <title>Novel evolutionary insights on the interactions of the Holosporales (Alphaproteobacteria) with eukaryotic hosts from comparative genomics.</title>
        <authorList>
            <person name="Giovannini M."/>
            <person name="Petroni G."/>
            <person name="Castelli M."/>
        </authorList>
    </citation>
    <scope>NUCLEOTIDE SEQUENCE [LARGE SCALE GENOMIC DNA]</scope>
    <source>
        <strain evidence="8 9">US_Bl 15I1</strain>
    </source>
</reference>
<evidence type="ECO:0000256" key="2">
    <source>
        <dbReference type="ARBA" id="ARBA00022723"/>
    </source>
</evidence>
<evidence type="ECO:0000256" key="1">
    <source>
        <dbReference type="ARBA" id="ARBA00022670"/>
    </source>
</evidence>
<dbReference type="PANTHER" id="PTHR43763:SF6">
    <property type="entry name" value="XAA-PRO AMINOPEPTIDASE 1"/>
    <property type="match status" value="1"/>
</dbReference>
<organism evidence="8 9">
    <name type="scientific">Candidatus Bealeia paramacronuclearis</name>
    <dbReference type="NCBI Taxonomy" id="1921001"/>
    <lineage>
        <taxon>Bacteria</taxon>
        <taxon>Pseudomonadati</taxon>
        <taxon>Pseudomonadota</taxon>
        <taxon>Alphaproteobacteria</taxon>
        <taxon>Holosporales</taxon>
        <taxon>Holosporaceae</taxon>
        <taxon>Candidatus Bealeia</taxon>
    </lineage>
</organism>
<keyword evidence="4" id="KW-0482">Metalloprotease</keyword>
<evidence type="ECO:0000256" key="4">
    <source>
        <dbReference type="ARBA" id="ARBA00023049"/>
    </source>
</evidence>
<evidence type="ECO:0000313" key="8">
    <source>
        <dbReference type="EMBL" id="WVX67658.1"/>
    </source>
</evidence>
<accession>A0ABZ2C5P5</accession>
<dbReference type="Proteomes" id="UP001330434">
    <property type="component" value="Chromosome"/>
</dbReference>
<dbReference type="InterPro" id="IPR000994">
    <property type="entry name" value="Pept_M24"/>
</dbReference>
<dbReference type="InterPro" id="IPR036005">
    <property type="entry name" value="Creatinase/aminopeptidase-like"/>
</dbReference>
<dbReference type="Gene3D" id="3.90.230.10">
    <property type="entry name" value="Creatinase/methionine aminopeptidase superfamily"/>
    <property type="match status" value="1"/>
</dbReference>
<keyword evidence="2 5" id="KW-0479">Metal-binding</keyword>
<dbReference type="Pfam" id="PF16188">
    <property type="entry name" value="Peptidase_M24_C"/>
    <property type="match status" value="1"/>
</dbReference>
<keyword evidence="9" id="KW-1185">Reference proteome</keyword>
<dbReference type="InterPro" id="IPR033740">
    <property type="entry name" value="Pept_M24B"/>
</dbReference>
<dbReference type="PANTHER" id="PTHR43763">
    <property type="entry name" value="XAA-PRO AMINOPEPTIDASE 1"/>
    <property type="match status" value="1"/>
</dbReference>
<dbReference type="InterPro" id="IPR050422">
    <property type="entry name" value="X-Pro_aminopeptidase_P"/>
</dbReference>
<dbReference type="EMBL" id="CP133270">
    <property type="protein sequence ID" value="WVX67658.1"/>
    <property type="molecule type" value="Genomic_DNA"/>
</dbReference>
<keyword evidence="1" id="KW-0645">Protease</keyword>
<proteinExistence type="inferred from homology"/>
<dbReference type="Pfam" id="PF00557">
    <property type="entry name" value="Peptidase_M24"/>
    <property type="match status" value="1"/>
</dbReference>
<feature type="domain" description="Peptidase M24" evidence="6">
    <location>
        <begin position="82"/>
        <end position="294"/>
    </location>
</feature>
<dbReference type="SUPFAM" id="SSF55920">
    <property type="entry name" value="Creatinase/aminopeptidase"/>
    <property type="match status" value="1"/>
</dbReference>
<name>A0ABZ2C5P5_9PROT</name>
<dbReference type="CDD" id="cd01085">
    <property type="entry name" value="APP"/>
    <property type="match status" value="1"/>
</dbReference>
<protein>
    <submittedName>
        <fullName evidence="8">Creatinase/Prolidase, APP and Peptidase_M24_C domain-containing protein</fullName>
    </submittedName>
</protein>
<dbReference type="InterPro" id="IPR032416">
    <property type="entry name" value="Peptidase_M24_C"/>
</dbReference>